<dbReference type="Proteomes" id="UP000277204">
    <property type="component" value="Unassembled WGS sequence"/>
</dbReference>
<organism evidence="1 2">
    <name type="scientific">Schistosoma margrebowiei</name>
    <dbReference type="NCBI Taxonomy" id="48269"/>
    <lineage>
        <taxon>Eukaryota</taxon>
        <taxon>Metazoa</taxon>
        <taxon>Spiralia</taxon>
        <taxon>Lophotrochozoa</taxon>
        <taxon>Platyhelminthes</taxon>
        <taxon>Trematoda</taxon>
        <taxon>Digenea</taxon>
        <taxon>Strigeidida</taxon>
        <taxon>Schistosomatoidea</taxon>
        <taxon>Schistosomatidae</taxon>
        <taxon>Schistosoma</taxon>
    </lineage>
</organism>
<evidence type="ECO:0000313" key="1">
    <source>
        <dbReference type="EMBL" id="VDP19241.1"/>
    </source>
</evidence>
<dbReference type="STRING" id="48269.A0A183MIF1"/>
<dbReference type="EMBL" id="UZAI01017004">
    <property type="protein sequence ID" value="VDP19241.1"/>
    <property type="molecule type" value="Genomic_DNA"/>
</dbReference>
<protein>
    <submittedName>
        <fullName evidence="1">Uncharacterized protein</fullName>
    </submittedName>
</protein>
<gene>
    <name evidence="1" type="ORF">SMRZ_LOCUS15826</name>
</gene>
<proteinExistence type="predicted"/>
<sequence>MSRQFYCMERKFGELRKPSSRKYKCLLTVVYTKYFTSVGQTPSATTYYGREQIRFQLEEEIRKKRWKWIGYILGKAPNCTQRQAVTWNHQGQKRSGRPKSTLHREMEIDVRRMNNSTIDLEKRAQDRVCWRMLVCGLCSIRSNRRK</sequence>
<evidence type="ECO:0000313" key="2">
    <source>
        <dbReference type="Proteomes" id="UP000277204"/>
    </source>
</evidence>
<accession>A0A183MIF1</accession>
<reference evidence="1 2" key="1">
    <citation type="submission" date="2018-11" db="EMBL/GenBank/DDBJ databases">
        <authorList>
            <consortium name="Pathogen Informatics"/>
        </authorList>
    </citation>
    <scope>NUCLEOTIDE SEQUENCE [LARGE SCALE GENOMIC DNA]</scope>
    <source>
        <strain evidence="1 2">Zambia</strain>
    </source>
</reference>
<dbReference type="AlphaFoldDB" id="A0A183MIF1"/>
<keyword evidence="2" id="KW-1185">Reference proteome</keyword>
<name>A0A183MIF1_9TREM</name>